<dbReference type="HAMAP" id="MF_00108">
    <property type="entry name" value="IspD"/>
    <property type="match status" value="1"/>
</dbReference>
<evidence type="ECO:0000256" key="3">
    <source>
        <dbReference type="HAMAP-Rule" id="MF_00108"/>
    </source>
</evidence>
<keyword evidence="2 3" id="KW-0548">Nucleotidyltransferase</keyword>
<dbReference type="InterPro" id="IPR029044">
    <property type="entry name" value="Nucleotide-diphossugar_trans"/>
</dbReference>
<comment type="function">
    <text evidence="3">Catalyzes the formation of 4-diphosphocytidyl-2-C-methyl-D-erythritol from CTP and 2-C-methyl-D-erythritol 4-phosphate (MEP).</text>
</comment>
<keyword evidence="3" id="KW-0414">Isoprene biosynthesis</keyword>
<gene>
    <name evidence="3" type="primary">ispD</name>
    <name evidence="4" type="ORF">HR08_03440</name>
</gene>
<dbReference type="InterPro" id="IPR034683">
    <property type="entry name" value="IspD/TarI"/>
</dbReference>
<reference evidence="4 5" key="1">
    <citation type="submission" date="2014-08" db="EMBL/GenBank/DDBJ databases">
        <title>Porphyromonas gulae strain:COT-052_OH1451 Genome sequencing.</title>
        <authorList>
            <person name="Wallis C."/>
            <person name="Deusch O."/>
            <person name="O'Flynn C."/>
            <person name="Davis I."/>
            <person name="Jospin G."/>
            <person name="Darling A.E."/>
            <person name="Coil D.A."/>
            <person name="Alexiev A."/>
            <person name="Horsfall A."/>
            <person name="Kirkwood N."/>
            <person name="Harris S."/>
            <person name="Eisen J.A."/>
        </authorList>
    </citation>
    <scope>NUCLEOTIDE SEQUENCE [LARGE SCALE GENOMIC DNA]</scope>
    <source>
        <strain evidence="5">COT-052 OH1451</strain>
    </source>
</reference>
<dbReference type="CDD" id="cd02516">
    <property type="entry name" value="CDP-ME_synthetase"/>
    <property type="match status" value="1"/>
</dbReference>
<dbReference type="GO" id="GO:0019288">
    <property type="term" value="P:isopentenyl diphosphate biosynthetic process, methylerythritol 4-phosphate pathway"/>
    <property type="evidence" value="ECO:0007669"/>
    <property type="project" value="UniProtKB-UniRule"/>
</dbReference>
<dbReference type="PANTHER" id="PTHR32125">
    <property type="entry name" value="2-C-METHYL-D-ERYTHRITOL 4-PHOSPHATE CYTIDYLYLTRANSFERASE, CHLOROPLASTIC"/>
    <property type="match status" value="1"/>
</dbReference>
<dbReference type="OrthoDB" id="9806837at2"/>
<keyword evidence="1 3" id="KW-0808">Transferase</keyword>
<dbReference type="EMBL" id="JRAI01000032">
    <property type="protein sequence ID" value="KGN86607.1"/>
    <property type="molecule type" value="Genomic_DNA"/>
</dbReference>
<evidence type="ECO:0000313" key="5">
    <source>
        <dbReference type="Proteomes" id="UP000030130"/>
    </source>
</evidence>
<feature type="site" description="Positions MEP for the nucleophilic attack" evidence="3">
    <location>
        <position position="151"/>
    </location>
</feature>
<accession>A0A0A2F943</accession>
<dbReference type="Gene3D" id="3.90.550.10">
    <property type="entry name" value="Spore Coat Polysaccharide Biosynthesis Protein SpsA, Chain A"/>
    <property type="match status" value="1"/>
</dbReference>
<feature type="site" description="Positions MEP for the nucleophilic attack" evidence="3">
    <location>
        <position position="206"/>
    </location>
</feature>
<feature type="site" description="Transition state stabilizer" evidence="3">
    <location>
        <position position="17"/>
    </location>
</feature>
<evidence type="ECO:0000313" key="4">
    <source>
        <dbReference type="EMBL" id="KGN86607.1"/>
    </source>
</evidence>
<proteinExistence type="inferred from homology"/>
<name>A0A0A2F943_9PORP</name>
<dbReference type="UniPathway" id="UPA00056">
    <property type="reaction ID" value="UER00093"/>
</dbReference>
<dbReference type="Pfam" id="PF01128">
    <property type="entry name" value="IspD"/>
    <property type="match status" value="1"/>
</dbReference>
<dbReference type="RefSeq" id="WP_039420520.1">
    <property type="nucleotide sequence ID" value="NZ_JRAI01000032.1"/>
</dbReference>
<dbReference type="PANTHER" id="PTHR32125:SF4">
    <property type="entry name" value="2-C-METHYL-D-ERYTHRITOL 4-PHOSPHATE CYTIDYLYLTRANSFERASE, CHLOROPLASTIC"/>
    <property type="match status" value="1"/>
</dbReference>
<evidence type="ECO:0000256" key="1">
    <source>
        <dbReference type="ARBA" id="ARBA00022679"/>
    </source>
</evidence>
<dbReference type="eggNOG" id="COG1211">
    <property type="taxonomic scope" value="Bacteria"/>
</dbReference>
<dbReference type="SUPFAM" id="SSF53448">
    <property type="entry name" value="Nucleotide-diphospho-sugar transferases"/>
    <property type="match status" value="1"/>
</dbReference>
<dbReference type="InterPro" id="IPR050088">
    <property type="entry name" value="IspD/TarI_cytidylyltransf_bact"/>
</dbReference>
<comment type="similarity">
    <text evidence="3">Belongs to the IspD/TarI cytidylyltransferase family. IspD subfamily.</text>
</comment>
<dbReference type="GO" id="GO:0050518">
    <property type="term" value="F:2-C-methyl-D-erythritol 4-phosphate cytidylyltransferase activity"/>
    <property type="evidence" value="ECO:0007669"/>
    <property type="project" value="UniProtKB-UniRule"/>
</dbReference>
<dbReference type="STRING" id="111105.HR09_04600"/>
<comment type="pathway">
    <text evidence="3">Isoprenoid biosynthesis; isopentenyl diphosphate biosynthesis via DXP pathway; isopentenyl diphosphate from 1-deoxy-D-xylulose 5-phosphate: step 2/6.</text>
</comment>
<comment type="catalytic activity">
    <reaction evidence="3">
        <text>2-C-methyl-D-erythritol 4-phosphate + CTP + H(+) = 4-CDP-2-C-methyl-D-erythritol + diphosphate</text>
        <dbReference type="Rhea" id="RHEA:13429"/>
        <dbReference type="ChEBI" id="CHEBI:15378"/>
        <dbReference type="ChEBI" id="CHEBI:33019"/>
        <dbReference type="ChEBI" id="CHEBI:37563"/>
        <dbReference type="ChEBI" id="CHEBI:57823"/>
        <dbReference type="ChEBI" id="CHEBI:58262"/>
        <dbReference type="EC" id="2.7.7.60"/>
    </reaction>
</comment>
<dbReference type="InterPro" id="IPR001228">
    <property type="entry name" value="IspD"/>
</dbReference>
<dbReference type="NCBIfam" id="NF001186">
    <property type="entry name" value="PRK00155.2-3"/>
    <property type="match status" value="1"/>
</dbReference>
<organism evidence="4 5">
    <name type="scientific">Porphyromonas gulae</name>
    <dbReference type="NCBI Taxonomy" id="111105"/>
    <lineage>
        <taxon>Bacteria</taxon>
        <taxon>Pseudomonadati</taxon>
        <taxon>Bacteroidota</taxon>
        <taxon>Bacteroidia</taxon>
        <taxon>Bacteroidales</taxon>
        <taxon>Porphyromonadaceae</taxon>
        <taxon>Porphyromonas</taxon>
    </lineage>
</organism>
<protein>
    <recommendedName>
        <fullName evidence="3">2-C-methyl-D-erythritol 4-phosphate cytidylyltransferase</fullName>
        <ecNumber evidence="3">2.7.7.60</ecNumber>
    </recommendedName>
    <alternativeName>
        <fullName evidence="3">4-diphosphocytidyl-2C-methyl-D-erythritol synthase</fullName>
    </alternativeName>
    <alternativeName>
        <fullName evidence="3">MEP cytidylyltransferase</fullName>
        <shortName evidence="3">MCT</shortName>
    </alternativeName>
</protein>
<sequence length="222" mass="24644">MKEKRYALIVAGGQGLRMGADLPKQFLLLAGRPVLMHTLIRFVPHVDTIVLVLPADHHTYWQDLCRRYDFAISHQVVAGGGTRFASVRNGLEVVPDGVLVAVHDGVRPLVSGETIDACFCAAAAGGAAAPCRALLESLRYYATDGNYAVDRSRYVTVQTPQTFRSEWLKEAYREPYEERFTDDCSVYEHHFDRPVALIEGNPENIKLTTPLDLSLAELLLTS</sequence>
<dbReference type="Proteomes" id="UP000030130">
    <property type="component" value="Unassembled WGS sequence"/>
</dbReference>
<evidence type="ECO:0000256" key="2">
    <source>
        <dbReference type="ARBA" id="ARBA00022695"/>
    </source>
</evidence>
<comment type="caution">
    <text evidence="4">The sequence shown here is derived from an EMBL/GenBank/DDBJ whole genome shotgun (WGS) entry which is preliminary data.</text>
</comment>
<dbReference type="AlphaFoldDB" id="A0A0A2F943"/>
<feature type="site" description="Transition state stabilizer" evidence="3">
    <location>
        <position position="24"/>
    </location>
</feature>
<dbReference type="EC" id="2.7.7.60" evidence="3"/>